<dbReference type="OrthoDB" id="142147at2157"/>
<proteinExistence type="predicted"/>
<dbReference type="KEGG" id="mev:Metev_0663"/>
<dbReference type="STRING" id="644295.Metev_0663"/>
<evidence type="ECO:0000313" key="2">
    <source>
        <dbReference type="Proteomes" id="UP000000391"/>
    </source>
</evidence>
<gene>
    <name evidence="1" type="ordered locus">Metev_0663</name>
</gene>
<reference evidence="1 2" key="1">
    <citation type="submission" date="2010-06" db="EMBL/GenBank/DDBJ databases">
        <title>Complete sequence chromosome of Methanohalobium evestigatum Z-7303.</title>
        <authorList>
            <consortium name="US DOE Joint Genome Institute"/>
            <person name="Lucas S."/>
            <person name="Copeland A."/>
            <person name="Lapidus A."/>
            <person name="Cheng J.-F."/>
            <person name="Bruce D."/>
            <person name="Goodwin L."/>
            <person name="Pitluck S."/>
            <person name="Saunders E."/>
            <person name="Detter J.C."/>
            <person name="Han C."/>
            <person name="Tapia R."/>
            <person name="Land M."/>
            <person name="Hauser L."/>
            <person name="Kyrpides N."/>
            <person name="Mikhailova N."/>
            <person name="Sieprawska-Lupa M."/>
            <person name="Whitman W.B."/>
            <person name="Anderson I."/>
            <person name="Woyke T."/>
        </authorList>
    </citation>
    <scope>NUCLEOTIDE SEQUENCE [LARGE SCALE GENOMIC DNA]</scope>
    <source>
        <strain evidence="2">ATCC BAA-1072 / DSM 3721 / NBRC 107634 / OCM 161 / Z-7303</strain>
    </source>
</reference>
<name>D7E6U5_METEZ</name>
<keyword evidence="2" id="KW-1185">Reference proteome</keyword>
<accession>D7E6U5</accession>
<dbReference type="GeneID" id="9346285"/>
<organism evidence="1 2">
    <name type="scientific">Methanohalobium evestigatum (strain ATCC BAA-1072 / DSM 3721 / NBRC 107634 / OCM 161 / Z-7303)</name>
    <dbReference type="NCBI Taxonomy" id="644295"/>
    <lineage>
        <taxon>Archaea</taxon>
        <taxon>Methanobacteriati</taxon>
        <taxon>Methanobacteriota</taxon>
        <taxon>Stenosarchaea group</taxon>
        <taxon>Methanomicrobia</taxon>
        <taxon>Methanosarcinales</taxon>
        <taxon>Methanosarcinaceae</taxon>
        <taxon>Methanohalobium</taxon>
    </lineage>
</organism>
<dbReference type="EMBL" id="CP002069">
    <property type="protein sequence ID" value="ADI73569.1"/>
    <property type="molecule type" value="Genomic_DNA"/>
</dbReference>
<evidence type="ECO:0000313" key="1">
    <source>
        <dbReference type="EMBL" id="ADI73569.1"/>
    </source>
</evidence>
<sequence length="124" mass="14428">MPYHKSECPVCGNLNFVNIKQKIVEHYENGHLVGTDFMDAKLKETVSADKLVDDILSSLAEHLYNGITIKKLCKMLHDIYGIVEDFCCDMIQKIKYELCMYCPDRCHLYFVDEEVEQEIKGQKM</sequence>
<dbReference type="Proteomes" id="UP000000391">
    <property type="component" value="Chromosome"/>
</dbReference>
<protein>
    <submittedName>
        <fullName evidence="1">Uncharacterized protein</fullName>
    </submittedName>
</protein>
<dbReference type="AlphaFoldDB" id="D7E6U5"/>
<dbReference type="HOGENOM" id="CLU_162436_0_0_2"/>
<dbReference type="RefSeq" id="WP_013194137.1">
    <property type="nucleotide sequence ID" value="NC_014253.1"/>
</dbReference>